<dbReference type="InterPro" id="IPR002885">
    <property type="entry name" value="PPR_rpt"/>
</dbReference>
<dbReference type="PANTHER" id="PTHR47581">
    <property type="entry name" value="OS09G0431600 PROTEIN"/>
    <property type="match status" value="1"/>
</dbReference>
<dbReference type="AlphaFoldDB" id="A0AAQ3WKJ5"/>
<keyword evidence="2" id="KW-0809">Transit peptide</keyword>
<protein>
    <recommendedName>
        <fullName evidence="7">Pentatricopeptide repeat-containing protein</fullName>
    </recommendedName>
</protein>
<dbReference type="Proteomes" id="UP001341281">
    <property type="component" value="Chromosome 03"/>
</dbReference>
<accession>A0AAQ3WKJ5</accession>
<organism evidence="5 6">
    <name type="scientific">Paspalum notatum var. saurae</name>
    <dbReference type="NCBI Taxonomy" id="547442"/>
    <lineage>
        <taxon>Eukaryota</taxon>
        <taxon>Viridiplantae</taxon>
        <taxon>Streptophyta</taxon>
        <taxon>Embryophyta</taxon>
        <taxon>Tracheophyta</taxon>
        <taxon>Spermatophyta</taxon>
        <taxon>Magnoliopsida</taxon>
        <taxon>Liliopsida</taxon>
        <taxon>Poales</taxon>
        <taxon>Poaceae</taxon>
        <taxon>PACMAD clade</taxon>
        <taxon>Panicoideae</taxon>
        <taxon>Andropogonodae</taxon>
        <taxon>Paspaleae</taxon>
        <taxon>Paspalinae</taxon>
        <taxon>Paspalum</taxon>
    </lineage>
</organism>
<dbReference type="EMBL" id="CP144747">
    <property type="protein sequence ID" value="WVZ65038.1"/>
    <property type="molecule type" value="Genomic_DNA"/>
</dbReference>
<evidence type="ECO:0008006" key="7">
    <source>
        <dbReference type="Google" id="ProtNLM"/>
    </source>
</evidence>
<dbReference type="Gene3D" id="1.25.40.10">
    <property type="entry name" value="Tetratricopeptide repeat domain"/>
    <property type="match status" value="1"/>
</dbReference>
<evidence type="ECO:0000256" key="3">
    <source>
        <dbReference type="PROSITE-ProRule" id="PRU00708"/>
    </source>
</evidence>
<gene>
    <name evidence="5" type="ORF">U9M48_014464</name>
</gene>
<evidence type="ECO:0000313" key="6">
    <source>
        <dbReference type="Proteomes" id="UP001341281"/>
    </source>
</evidence>
<dbReference type="NCBIfam" id="TIGR00756">
    <property type="entry name" value="PPR"/>
    <property type="match status" value="2"/>
</dbReference>
<feature type="repeat" description="PPR" evidence="3">
    <location>
        <begin position="104"/>
        <end position="134"/>
    </location>
</feature>
<evidence type="ECO:0000313" key="5">
    <source>
        <dbReference type="EMBL" id="WVZ65038.1"/>
    </source>
</evidence>
<feature type="region of interest" description="Disordered" evidence="4">
    <location>
        <begin position="1"/>
        <end position="67"/>
    </location>
</feature>
<dbReference type="InterPro" id="IPR011990">
    <property type="entry name" value="TPR-like_helical_dom_sf"/>
</dbReference>
<keyword evidence="6" id="KW-1185">Reference proteome</keyword>
<feature type="compositionally biased region" description="Low complexity" evidence="4">
    <location>
        <begin position="1"/>
        <end position="12"/>
    </location>
</feature>
<evidence type="ECO:0000256" key="2">
    <source>
        <dbReference type="ARBA" id="ARBA00022946"/>
    </source>
</evidence>
<dbReference type="PROSITE" id="PS51375">
    <property type="entry name" value="PPR"/>
    <property type="match status" value="1"/>
</dbReference>
<evidence type="ECO:0000256" key="1">
    <source>
        <dbReference type="ARBA" id="ARBA00022737"/>
    </source>
</evidence>
<dbReference type="Pfam" id="PF13041">
    <property type="entry name" value="PPR_2"/>
    <property type="match status" value="1"/>
</dbReference>
<reference evidence="5 6" key="1">
    <citation type="submission" date="2024-02" db="EMBL/GenBank/DDBJ databases">
        <title>High-quality chromosome-scale genome assembly of Pensacola bahiagrass (Paspalum notatum Flugge var. saurae).</title>
        <authorList>
            <person name="Vega J.M."/>
            <person name="Podio M."/>
            <person name="Orjuela J."/>
            <person name="Siena L.A."/>
            <person name="Pessino S.C."/>
            <person name="Combes M.C."/>
            <person name="Mariac C."/>
            <person name="Albertini E."/>
            <person name="Pupilli F."/>
            <person name="Ortiz J.P.A."/>
            <person name="Leblanc O."/>
        </authorList>
    </citation>
    <scope>NUCLEOTIDE SEQUENCE [LARGE SCALE GENOMIC DNA]</scope>
    <source>
        <strain evidence="5">R1</strain>
        <tissue evidence="5">Leaf</tissue>
    </source>
</reference>
<feature type="compositionally biased region" description="Basic residues" evidence="4">
    <location>
        <begin position="47"/>
        <end position="57"/>
    </location>
</feature>
<proteinExistence type="predicted"/>
<sequence length="211" mass="23203">MMLIRPPRLLSPSPAPAPAPAATAGTREPRLRRRLDASRIFSSPRPPGRRSRPRPRPRPASSSSTDLRRLTARIVDLTRRRQLAQIMEEVEEARRRVRGGGGLNTIVMNAVLEACVHCGDVDRALRLFEEMRGPRGCGVDGVSYGILLKGLGIARRIDEAFEILESIEKESSSGSPILSPRLICGFLNALIEAGNSQTPTYPAKFSPEFKI</sequence>
<keyword evidence="1" id="KW-0677">Repeat</keyword>
<evidence type="ECO:0000256" key="4">
    <source>
        <dbReference type="SAM" id="MobiDB-lite"/>
    </source>
</evidence>
<name>A0AAQ3WKJ5_PASNO</name>
<dbReference type="PANTHER" id="PTHR47581:SF2">
    <property type="entry name" value="OS09G0431600 PROTEIN"/>
    <property type="match status" value="1"/>
</dbReference>
<dbReference type="InterPro" id="IPR044781">
    <property type="entry name" value="At5g10690-like"/>
</dbReference>